<dbReference type="InterPro" id="IPR039420">
    <property type="entry name" value="WalR-like"/>
</dbReference>
<dbReference type="SMART" id="SM00421">
    <property type="entry name" value="HTH_LUXR"/>
    <property type="match status" value="1"/>
</dbReference>
<dbReference type="InterPro" id="IPR058245">
    <property type="entry name" value="NreC/VraR/RcsB-like_REC"/>
</dbReference>
<comment type="caution">
    <text evidence="8">The sequence shown here is derived from an EMBL/GenBank/DDBJ whole genome shotgun (WGS) entry which is preliminary data.</text>
</comment>
<dbReference type="PROSITE" id="PS50110">
    <property type="entry name" value="RESPONSE_REGULATORY"/>
    <property type="match status" value="1"/>
</dbReference>
<reference evidence="8 9" key="1">
    <citation type="journal article" date="2013" name="Stand. Genomic Sci.">
        <title>Genomic Encyclopedia of Type Strains, Phase I: The one thousand microbial genomes (KMG-I) project.</title>
        <authorList>
            <person name="Kyrpides N.C."/>
            <person name="Woyke T."/>
            <person name="Eisen J.A."/>
            <person name="Garrity G."/>
            <person name="Lilburn T.G."/>
            <person name="Beck B.J."/>
            <person name="Whitman W.B."/>
            <person name="Hugenholtz P."/>
            <person name="Klenk H.P."/>
        </authorList>
    </citation>
    <scope>NUCLEOTIDE SEQUENCE [LARGE SCALE GENOMIC DNA]</scope>
    <source>
        <strain evidence="8 9">DSM 45044</strain>
    </source>
</reference>
<dbReference type="InterPro" id="IPR000792">
    <property type="entry name" value="Tscrpt_reg_LuxR_C"/>
</dbReference>
<evidence type="ECO:0000259" key="6">
    <source>
        <dbReference type="PROSITE" id="PS50043"/>
    </source>
</evidence>
<dbReference type="PRINTS" id="PR00038">
    <property type="entry name" value="HTHLUXR"/>
</dbReference>
<dbReference type="CDD" id="cd06170">
    <property type="entry name" value="LuxR_C_like"/>
    <property type="match status" value="1"/>
</dbReference>
<dbReference type="InterPro" id="IPR001789">
    <property type="entry name" value="Sig_transdc_resp-reg_receiver"/>
</dbReference>
<dbReference type="Pfam" id="PF00196">
    <property type="entry name" value="GerE"/>
    <property type="match status" value="1"/>
</dbReference>
<gene>
    <name evidence="8" type="ORF">LX16_1364</name>
</gene>
<dbReference type="GO" id="GO:0006355">
    <property type="term" value="P:regulation of DNA-templated transcription"/>
    <property type="evidence" value="ECO:0007669"/>
    <property type="project" value="InterPro"/>
</dbReference>
<organism evidence="8 9">
    <name type="scientific">Stackebrandtia albiflava</name>
    <dbReference type="NCBI Taxonomy" id="406432"/>
    <lineage>
        <taxon>Bacteria</taxon>
        <taxon>Bacillati</taxon>
        <taxon>Actinomycetota</taxon>
        <taxon>Actinomycetes</taxon>
        <taxon>Glycomycetales</taxon>
        <taxon>Glycomycetaceae</taxon>
        <taxon>Stackebrandtia</taxon>
    </lineage>
</organism>
<dbReference type="Proteomes" id="UP000321617">
    <property type="component" value="Unassembled WGS sequence"/>
</dbReference>
<keyword evidence="3" id="KW-0238">DNA-binding</keyword>
<evidence type="ECO:0000256" key="5">
    <source>
        <dbReference type="PROSITE-ProRule" id="PRU00169"/>
    </source>
</evidence>
<feature type="modified residue" description="4-aspartylphosphate" evidence="5">
    <location>
        <position position="54"/>
    </location>
</feature>
<evidence type="ECO:0000256" key="3">
    <source>
        <dbReference type="ARBA" id="ARBA00023125"/>
    </source>
</evidence>
<evidence type="ECO:0000256" key="2">
    <source>
        <dbReference type="ARBA" id="ARBA00023015"/>
    </source>
</evidence>
<name>A0A562VCN3_9ACTN</name>
<keyword evidence="9" id="KW-1185">Reference proteome</keyword>
<keyword evidence="4" id="KW-0804">Transcription</keyword>
<sequence length="220" mass="23796">MIRVLLADDQALIRAGFRVLLEAESDVVVVAEASDGEQAADLARRYRPDVALVDVQMPGHDGIHATRRICADPETAGVKVVILTNFALKEYLFDALHAGASGFLVKDSEPEDLIRAVRLIAGGEALLAPSMTRQLIAEYVASPRRAATVPELDVLTPREREVLTLVGGGLSNREIAEALYISHTTAKTHVSRIMVKLAARDRARLVVIAYEAGLVVARGR</sequence>
<protein>
    <submittedName>
        <fullName evidence="8">Two component transcriptional regulator, LuxR family</fullName>
    </submittedName>
</protein>
<dbReference type="InterPro" id="IPR016032">
    <property type="entry name" value="Sig_transdc_resp-reg_C-effctor"/>
</dbReference>
<dbReference type="SUPFAM" id="SSF46894">
    <property type="entry name" value="C-terminal effector domain of the bipartite response regulators"/>
    <property type="match status" value="1"/>
</dbReference>
<evidence type="ECO:0000313" key="9">
    <source>
        <dbReference type="Proteomes" id="UP000321617"/>
    </source>
</evidence>
<dbReference type="EMBL" id="VLLL01000005">
    <property type="protein sequence ID" value="TWJ15653.1"/>
    <property type="molecule type" value="Genomic_DNA"/>
</dbReference>
<dbReference type="Gene3D" id="3.40.50.2300">
    <property type="match status" value="1"/>
</dbReference>
<keyword evidence="2" id="KW-0805">Transcription regulation</keyword>
<dbReference type="SMART" id="SM00448">
    <property type="entry name" value="REC"/>
    <property type="match status" value="1"/>
</dbReference>
<evidence type="ECO:0000259" key="7">
    <source>
        <dbReference type="PROSITE" id="PS50110"/>
    </source>
</evidence>
<dbReference type="PROSITE" id="PS50043">
    <property type="entry name" value="HTH_LUXR_2"/>
    <property type="match status" value="1"/>
</dbReference>
<evidence type="ECO:0000256" key="4">
    <source>
        <dbReference type="ARBA" id="ARBA00023163"/>
    </source>
</evidence>
<dbReference type="OrthoDB" id="9808843at2"/>
<proteinExistence type="predicted"/>
<accession>A0A562VCN3</accession>
<dbReference type="AlphaFoldDB" id="A0A562VCN3"/>
<dbReference type="PANTHER" id="PTHR43214:SF24">
    <property type="entry name" value="TRANSCRIPTIONAL REGULATORY PROTEIN NARL-RELATED"/>
    <property type="match status" value="1"/>
</dbReference>
<dbReference type="InterPro" id="IPR011006">
    <property type="entry name" value="CheY-like_superfamily"/>
</dbReference>
<dbReference type="GO" id="GO:0003677">
    <property type="term" value="F:DNA binding"/>
    <property type="evidence" value="ECO:0007669"/>
    <property type="project" value="UniProtKB-KW"/>
</dbReference>
<dbReference type="GO" id="GO:0000160">
    <property type="term" value="P:phosphorelay signal transduction system"/>
    <property type="evidence" value="ECO:0007669"/>
    <property type="project" value="InterPro"/>
</dbReference>
<keyword evidence="1 5" id="KW-0597">Phosphoprotein</keyword>
<evidence type="ECO:0000313" key="8">
    <source>
        <dbReference type="EMBL" id="TWJ15653.1"/>
    </source>
</evidence>
<dbReference type="PANTHER" id="PTHR43214">
    <property type="entry name" value="TWO-COMPONENT RESPONSE REGULATOR"/>
    <property type="match status" value="1"/>
</dbReference>
<dbReference type="Pfam" id="PF00072">
    <property type="entry name" value="Response_reg"/>
    <property type="match status" value="1"/>
</dbReference>
<feature type="domain" description="HTH luxR-type" evidence="6">
    <location>
        <begin position="148"/>
        <end position="213"/>
    </location>
</feature>
<evidence type="ECO:0000256" key="1">
    <source>
        <dbReference type="ARBA" id="ARBA00022553"/>
    </source>
</evidence>
<dbReference type="CDD" id="cd17535">
    <property type="entry name" value="REC_NarL-like"/>
    <property type="match status" value="1"/>
</dbReference>
<dbReference type="RefSeq" id="WP_147134700.1">
    <property type="nucleotide sequence ID" value="NZ_BAABIJ010000001.1"/>
</dbReference>
<dbReference type="SUPFAM" id="SSF52172">
    <property type="entry name" value="CheY-like"/>
    <property type="match status" value="1"/>
</dbReference>
<feature type="domain" description="Response regulatory" evidence="7">
    <location>
        <begin position="3"/>
        <end position="121"/>
    </location>
</feature>